<feature type="chain" id="PRO_5047206721" description="Polygalacturonase At3g15720" evidence="10">
    <location>
        <begin position="23"/>
        <end position="701"/>
    </location>
</feature>
<proteinExistence type="inferred from homology"/>
<dbReference type="InterPro" id="IPR012334">
    <property type="entry name" value="Pectin_lyas_fold"/>
</dbReference>
<keyword evidence="4" id="KW-0964">Secreted</keyword>
<accession>A0ABR0NMW7</accession>
<dbReference type="Pfam" id="PF00295">
    <property type="entry name" value="Glyco_hydro_28"/>
    <property type="match status" value="2"/>
</dbReference>
<keyword evidence="3" id="KW-0134">Cell wall</keyword>
<keyword evidence="6 9" id="KW-0326">Glycosidase</keyword>
<evidence type="ECO:0000256" key="6">
    <source>
        <dbReference type="ARBA" id="ARBA00023295"/>
    </source>
</evidence>
<gene>
    <name evidence="11" type="ORF">PVK06_029945</name>
</gene>
<dbReference type="SMART" id="SM00710">
    <property type="entry name" value="PbH1"/>
    <property type="match status" value="9"/>
</dbReference>
<evidence type="ECO:0000256" key="5">
    <source>
        <dbReference type="ARBA" id="ARBA00022801"/>
    </source>
</evidence>
<organism evidence="11 12">
    <name type="scientific">Gossypium arboreum</name>
    <name type="common">Tree cotton</name>
    <name type="synonym">Gossypium nanking</name>
    <dbReference type="NCBI Taxonomy" id="29729"/>
    <lineage>
        <taxon>Eukaryota</taxon>
        <taxon>Viridiplantae</taxon>
        <taxon>Streptophyta</taxon>
        <taxon>Embryophyta</taxon>
        <taxon>Tracheophyta</taxon>
        <taxon>Spermatophyta</taxon>
        <taxon>Magnoliopsida</taxon>
        <taxon>eudicotyledons</taxon>
        <taxon>Gunneridae</taxon>
        <taxon>Pentapetalae</taxon>
        <taxon>rosids</taxon>
        <taxon>malvids</taxon>
        <taxon>Malvales</taxon>
        <taxon>Malvaceae</taxon>
        <taxon>Malvoideae</taxon>
        <taxon>Gossypium</taxon>
    </lineage>
</organism>
<evidence type="ECO:0000256" key="2">
    <source>
        <dbReference type="ARBA" id="ARBA00008834"/>
    </source>
</evidence>
<keyword evidence="10" id="KW-0732">Signal</keyword>
<dbReference type="InterPro" id="IPR011050">
    <property type="entry name" value="Pectin_lyase_fold/virulence"/>
</dbReference>
<dbReference type="InterPro" id="IPR000743">
    <property type="entry name" value="Glyco_hydro_28"/>
</dbReference>
<evidence type="ECO:0000256" key="10">
    <source>
        <dbReference type="SAM" id="SignalP"/>
    </source>
</evidence>
<evidence type="ECO:0000256" key="3">
    <source>
        <dbReference type="ARBA" id="ARBA00022512"/>
    </source>
</evidence>
<evidence type="ECO:0000256" key="8">
    <source>
        <dbReference type="PROSITE-ProRule" id="PRU10052"/>
    </source>
</evidence>
<evidence type="ECO:0000256" key="4">
    <source>
        <dbReference type="ARBA" id="ARBA00022525"/>
    </source>
</evidence>
<dbReference type="PROSITE" id="PS00502">
    <property type="entry name" value="POLYGALACTURONASE"/>
    <property type="match status" value="1"/>
</dbReference>
<evidence type="ECO:0000313" key="12">
    <source>
        <dbReference type="Proteomes" id="UP001358586"/>
    </source>
</evidence>
<comment type="subcellular location">
    <subcellularLocation>
        <location evidence="1">Secreted</location>
        <location evidence="1">Cell wall</location>
    </subcellularLocation>
</comment>
<evidence type="ECO:0008006" key="13">
    <source>
        <dbReference type="Google" id="ProtNLM"/>
    </source>
</evidence>
<comment type="caution">
    <text evidence="11">The sequence shown here is derived from an EMBL/GenBank/DDBJ whole genome shotgun (WGS) entry which is preliminary data.</text>
</comment>
<feature type="active site" evidence="8">
    <location>
        <position position="640"/>
    </location>
</feature>
<evidence type="ECO:0000313" key="11">
    <source>
        <dbReference type="EMBL" id="KAK5802357.1"/>
    </source>
</evidence>
<keyword evidence="7" id="KW-0961">Cell wall biogenesis/degradation</keyword>
<evidence type="ECO:0000256" key="9">
    <source>
        <dbReference type="RuleBase" id="RU361169"/>
    </source>
</evidence>
<dbReference type="SUPFAM" id="SSF51126">
    <property type="entry name" value="Pectin lyase-like"/>
    <property type="match status" value="2"/>
</dbReference>
<feature type="signal peptide" evidence="10">
    <location>
        <begin position="1"/>
        <end position="22"/>
    </location>
</feature>
<evidence type="ECO:0000256" key="1">
    <source>
        <dbReference type="ARBA" id="ARBA00004191"/>
    </source>
</evidence>
<evidence type="ECO:0000256" key="7">
    <source>
        <dbReference type="ARBA" id="ARBA00023316"/>
    </source>
</evidence>
<dbReference type="InterPro" id="IPR006626">
    <property type="entry name" value="PbH1"/>
</dbReference>
<dbReference type="Gene3D" id="2.160.20.10">
    <property type="entry name" value="Single-stranded right-handed beta-helix, Pectin lyase-like"/>
    <property type="match status" value="2"/>
</dbReference>
<protein>
    <recommendedName>
        <fullName evidence="13">Polygalacturonase At3g15720</fullName>
    </recommendedName>
</protein>
<name>A0ABR0NMW7_GOSAR</name>
<sequence length="701" mass="77184">MATLKIFFFVLLIQCTIFTGSSRQLKKSNINIDSYGDNTANVISFGAIGDGKKDDSKGFKRAWDACDSSTPSPTFLVPQGKTFLLQPLTFNGKHCNSNNITFQIDGRIIAPTKPSTWECNTNCHHWIGFMNFDGLHIQGSGTINGQGDNWWKLSCKDNQKVIVYIGFMIGHSKNVDIKGLTFEDSPKMHIAFEDSTSIHATQLTIKAPGNSPNTDGIHIQRSTNVSIHNTTIQTGDDCISIGDGSKYINITNIECGPGHEISIGSLGIMGKTEKVEFVHVRNVSFHGTTNGVRIKTWQGGHGHARNIRFEDITSHASTRPIVIDQYYCPHKQCKNQTSALEISNIAYENINGTSQKETAVQLSCSEFNPCRNITMKNINLRNKKQKGKTSSYCLNAHGLRNGKVHPNSNINIDSYGDNTFNVISFGAIGDGKKDDSKGFKRAWDAACDSSTPSPTFLVPQGKTFLLQPLTFNGKHCNSNNITFQIDGRIIAPTKPSAWECNTNCHHWIGFKNFDGLHIQGSGTINGQGDNWWKLSCKDNQKVIVYIGFMIGHSKNVDIKGLTFEDSPKMHIAFEDSTSIHATQLTIKAPGNSPNTDGIHIQRSTNVSIHNTTIQTGDDCISIGDGSKYINITNIECSPGHGISIGSLGIMGKTEEVEFVHGGHGHARNIRFEDITSHASTRPIVTDQYYCPHKQCKNQVSR</sequence>
<keyword evidence="12" id="KW-1185">Reference proteome</keyword>
<dbReference type="EMBL" id="JARKNE010000009">
    <property type="protein sequence ID" value="KAK5802357.1"/>
    <property type="molecule type" value="Genomic_DNA"/>
</dbReference>
<dbReference type="PANTHER" id="PTHR31375">
    <property type="match status" value="1"/>
</dbReference>
<keyword evidence="5 9" id="KW-0378">Hydrolase</keyword>
<reference evidence="11 12" key="1">
    <citation type="submission" date="2023-03" db="EMBL/GenBank/DDBJ databases">
        <title>WGS of Gossypium arboreum.</title>
        <authorList>
            <person name="Yu D."/>
        </authorList>
    </citation>
    <scope>NUCLEOTIDE SEQUENCE [LARGE SCALE GENOMIC DNA]</scope>
    <source>
        <tissue evidence="11">Leaf</tissue>
    </source>
</reference>
<comment type="similarity">
    <text evidence="2 9">Belongs to the glycosyl hydrolase 28 family.</text>
</comment>
<dbReference type="Proteomes" id="UP001358586">
    <property type="component" value="Chromosome 9"/>
</dbReference>